<sequence>MIEVEVHQQLRQLLRQSPEALWPHQLTMARMVARGLRLGRSALIQVPSGGQHRLSYLLPALMWPTATLLCATASVQAQILGEEIPWLQHTLQLHKPVLQKDHWPAPDFQGLLLVDPLDWLRARLYPTSSGRVSGTDSWVPTGIPLIIDGAEDLEDWAYQALTVTLQATDWQQLRQIFPAQAERISQVQVSLALQLLRRPLSRCLLQADELAHLEQVLSLIGHYSGWLPDPWEHLRQRSPSALEQRWVWWAEVDRETGSFTLHNSPSALQEWLASIWATQPVVIIGEALDLDRQAQTYRQRLGLPDLTPLRFLSGEGWSRSNPTVAATNAPCVELESLQGFSLYLPRLPLPNSPLFQHHLLQELKHLVAQAKGFVVVLVSDQPLQAQVGTALAAEFGSRVRVNSVLPDARVSGTESWHGILVCDWHHWLQHKASLPCPVLLAIATLPFPSVEDPRVAGRVQHMQRTQQDWFRQYLLPVAAAQLQRAVAPLRQGSESSLVAILDSRIIARSYGASLLNALGPSLRVEQRSQWFVSL</sequence>
<name>A0ABT0CCG0_THEVL</name>
<comment type="caution">
    <text evidence="2">The sequence shown here is derived from an EMBL/GenBank/DDBJ whole genome shotgun (WGS) entry which is preliminary data.</text>
</comment>
<proteinExistence type="predicted"/>
<evidence type="ECO:0000313" key="3">
    <source>
        <dbReference type="Proteomes" id="UP000830835"/>
    </source>
</evidence>
<dbReference type="EMBL" id="JAFIRA010000029">
    <property type="protein sequence ID" value="MCJ2543472.1"/>
    <property type="molecule type" value="Genomic_DNA"/>
</dbReference>
<dbReference type="Pfam" id="PF13307">
    <property type="entry name" value="Helicase_C_2"/>
    <property type="match status" value="1"/>
</dbReference>
<evidence type="ECO:0000313" key="2">
    <source>
        <dbReference type="EMBL" id="MCJ2543472.1"/>
    </source>
</evidence>
<gene>
    <name evidence="2" type="ORF">JX360_11215</name>
</gene>
<evidence type="ECO:0000259" key="1">
    <source>
        <dbReference type="Pfam" id="PF13307"/>
    </source>
</evidence>
<keyword evidence="3" id="KW-1185">Reference proteome</keyword>
<feature type="domain" description="ATP-dependent helicase C-terminal" evidence="1">
    <location>
        <begin position="440"/>
        <end position="520"/>
    </location>
</feature>
<protein>
    <recommendedName>
        <fullName evidence="1">ATP-dependent helicase C-terminal domain-containing protein</fullName>
    </recommendedName>
</protein>
<dbReference type="RefSeq" id="WP_244350838.1">
    <property type="nucleotide sequence ID" value="NZ_JAFIRA010000029.1"/>
</dbReference>
<dbReference type="InterPro" id="IPR006555">
    <property type="entry name" value="ATP-dep_Helicase_C"/>
</dbReference>
<dbReference type="Proteomes" id="UP000830835">
    <property type="component" value="Unassembled WGS sequence"/>
</dbReference>
<accession>A0ABT0CCG0</accession>
<reference evidence="2" key="1">
    <citation type="submission" date="2021-02" db="EMBL/GenBank/DDBJ databases">
        <title>The CRISPR/cas machinery reduction and long-range gene transfer in the hot spring cyanobacterium Synechococcus.</title>
        <authorList>
            <person name="Dvorak P."/>
            <person name="Jahodarova E."/>
            <person name="Hasler P."/>
            <person name="Poulickova A."/>
        </authorList>
    </citation>
    <scope>NUCLEOTIDE SEQUENCE</scope>
    <source>
        <strain evidence="2">Rupite</strain>
    </source>
</reference>
<organism evidence="2 3">
    <name type="scientific">Thermostichus vulcanus str. 'Rupite'</name>
    <dbReference type="NCBI Taxonomy" id="2813851"/>
    <lineage>
        <taxon>Bacteria</taxon>
        <taxon>Bacillati</taxon>
        <taxon>Cyanobacteriota</taxon>
        <taxon>Cyanophyceae</taxon>
        <taxon>Thermostichales</taxon>
        <taxon>Thermostichaceae</taxon>
        <taxon>Thermostichus</taxon>
    </lineage>
</organism>